<evidence type="ECO:0000313" key="3">
    <source>
        <dbReference type="Proteomes" id="UP000321532"/>
    </source>
</evidence>
<comment type="caution">
    <text evidence="2">The sequence shown here is derived from an EMBL/GenBank/DDBJ whole genome shotgun (WGS) entry which is preliminary data.</text>
</comment>
<dbReference type="SUPFAM" id="SSF88723">
    <property type="entry name" value="PIN domain-like"/>
    <property type="match status" value="1"/>
</dbReference>
<dbReference type="AlphaFoldDB" id="A0A512AST3"/>
<evidence type="ECO:0000313" key="2">
    <source>
        <dbReference type="EMBL" id="GEO02773.1"/>
    </source>
</evidence>
<accession>A0A512AST3</accession>
<dbReference type="Pfam" id="PF01850">
    <property type="entry name" value="PIN"/>
    <property type="match status" value="1"/>
</dbReference>
<name>A0A512AST3_9BACT</name>
<dbReference type="InterPro" id="IPR002716">
    <property type="entry name" value="PIN_dom"/>
</dbReference>
<reference evidence="2 3" key="1">
    <citation type="submission" date="2019-07" db="EMBL/GenBank/DDBJ databases">
        <title>Whole genome shotgun sequence of Adhaeribacter aerolatus NBRC 106133.</title>
        <authorList>
            <person name="Hosoyama A."/>
            <person name="Uohara A."/>
            <person name="Ohji S."/>
            <person name="Ichikawa N."/>
        </authorList>
    </citation>
    <scope>NUCLEOTIDE SEQUENCE [LARGE SCALE GENOMIC DNA]</scope>
    <source>
        <strain evidence="2 3">NBRC 106133</strain>
    </source>
</reference>
<sequence length="56" mass="6330">MTYLLDTNICIYIIKRKPAIVLEKFSRITLGSVAISTITLAELEYGVRKSTNPEKI</sequence>
<dbReference type="InterPro" id="IPR029060">
    <property type="entry name" value="PIN-like_dom_sf"/>
</dbReference>
<keyword evidence="3" id="KW-1185">Reference proteome</keyword>
<feature type="domain" description="PIN" evidence="1">
    <location>
        <begin position="3"/>
        <end position="52"/>
    </location>
</feature>
<dbReference type="EMBL" id="BJYS01000002">
    <property type="protein sequence ID" value="GEO02773.1"/>
    <property type="molecule type" value="Genomic_DNA"/>
</dbReference>
<dbReference type="Gene3D" id="3.40.50.1010">
    <property type="entry name" value="5'-nuclease"/>
    <property type="match status" value="1"/>
</dbReference>
<gene>
    <name evidence="2" type="ORF">AAE02nite_04370</name>
</gene>
<evidence type="ECO:0000259" key="1">
    <source>
        <dbReference type="Pfam" id="PF01850"/>
    </source>
</evidence>
<organism evidence="2 3">
    <name type="scientific">Adhaeribacter aerolatus</name>
    <dbReference type="NCBI Taxonomy" id="670289"/>
    <lineage>
        <taxon>Bacteria</taxon>
        <taxon>Pseudomonadati</taxon>
        <taxon>Bacteroidota</taxon>
        <taxon>Cytophagia</taxon>
        <taxon>Cytophagales</taxon>
        <taxon>Hymenobacteraceae</taxon>
        <taxon>Adhaeribacter</taxon>
    </lineage>
</organism>
<dbReference type="Proteomes" id="UP000321532">
    <property type="component" value="Unassembled WGS sequence"/>
</dbReference>
<proteinExistence type="predicted"/>
<protein>
    <recommendedName>
        <fullName evidence="1">PIN domain-containing protein</fullName>
    </recommendedName>
</protein>